<feature type="compositionally biased region" description="Basic and acidic residues" evidence="1">
    <location>
        <begin position="34"/>
        <end position="67"/>
    </location>
</feature>
<feature type="compositionally biased region" description="Basic and acidic residues" evidence="1">
    <location>
        <begin position="99"/>
        <end position="120"/>
    </location>
</feature>
<dbReference type="AlphaFoldDB" id="A0AAV1CGJ7"/>
<feature type="compositionally biased region" description="Basic and acidic residues" evidence="1">
    <location>
        <begin position="130"/>
        <end position="142"/>
    </location>
</feature>
<reference evidence="2" key="1">
    <citation type="submission" date="2023-03" db="EMBL/GenBank/DDBJ databases">
        <authorList>
            <person name="Julca I."/>
        </authorList>
    </citation>
    <scope>NUCLEOTIDE SEQUENCE</scope>
</reference>
<feature type="compositionally biased region" description="Basic and acidic residues" evidence="1">
    <location>
        <begin position="7"/>
        <end position="23"/>
    </location>
</feature>
<protein>
    <submittedName>
        <fullName evidence="2">OLC1v1030310C1</fullName>
    </submittedName>
</protein>
<evidence type="ECO:0000256" key="1">
    <source>
        <dbReference type="SAM" id="MobiDB-lite"/>
    </source>
</evidence>
<evidence type="ECO:0000313" key="3">
    <source>
        <dbReference type="Proteomes" id="UP001161247"/>
    </source>
</evidence>
<evidence type="ECO:0000313" key="2">
    <source>
        <dbReference type="EMBL" id="CAI9094550.1"/>
    </source>
</evidence>
<proteinExistence type="predicted"/>
<gene>
    <name evidence="2" type="ORF">OLC1_LOCUS5691</name>
</gene>
<name>A0AAV1CGJ7_OLDCO</name>
<keyword evidence="3" id="KW-1185">Reference proteome</keyword>
<dbReference type="EMBL" id="OX459119">
    <property type="protein sequence ID" value="CAI9094550.1"/>
    <property type="molecule type" value="Genomic_DNA"/>
</dbReference>
<feature type="compositionally biased region" description="Polar residues" evidence="1">
    <location>
        <begin position="82"/>
        <end position="94"/>
    </location>
</feature>
<sequence>MGMGGQENKELEQSRVAHTEKINKGITIVDQGSLEERDRDQSHEERGNIVVDKENVIGDKGKGKIEEGGESSAQEVMKGESNARTGNGEQSGVKSWTDMVRKEIHERQLRTGEGGSDHIESLFGQGMKLDGSDWKGDDTYME</sequence>
<feature type="region of interest" description="Disordered" evidence="1">
    <location>
        <begin position="1"/>
        <end position="142"/>
    </location>
</feature>
<accession>A0AAV1CGJ7</accession>
<dbReference type="Proteomes" id="UP001161247">
    <property type="component" value="Chromosome 2"/>
</dbReference>
<organism evidence="2 3">
    <name type="scientific">Oldenlandia corymbosa var. corymbosa</name>
    <dbReference type="NCBI Taxonomy" id="529605"/>
    <lineage>
        <taxon>Eukaryota</taxon>
        <taxon>Viridiplantae</taxon>
        <taxon>Streptophyta</taxon>
        <taxon>Embryophyta</taxon>
        <taxon>Tracheophyta</taxon>
        <taxon>Spermatophyta</taxon>
        <taxon>Magnoliopsida</taxon>
        <taxon>eudicotyledons</taxon>
        <taxon>Gunneridae</taxon>
        <taxon>Pentapetalae</taxon>
        <taxon>asterids</taxon>
        <taxon>lamiids</taxon>
        <taxon>Gentianales</taxon>
        <taxon>Rubiaceae</taxon>
        <taxon>Rubioideae</taxon>
        <taxon>Spermacoceae</taxon>
        <taxon>Hedyotis-Oldenlandia complex</taxon>
        <taxon>Oldenlandia</taxon>
    </lineage>
</organism>